<evidence type="ECO:0000256" key="2">
    <source>
        <dbReference type="SAM" id="Phobius"/>
    </source>
</evidence>
<dbReference type="Proteomes" id="UP000631114">
    <property type="component" value="Unassembled WGS sequence"/>
</dbReference>
<keyword evidence="2" id="KW-1133">Transmembrane helix</keyword>
<proteinExistence type="predicted"/>
<feature type="transmembrane region" description="Helical" evidence="2">
    <location>
        <begin position="7"/>
        <end position="25"/>
    </location>
</feature>
<keyword evidence="2" id="KW-0812">Transmembrane</keyword>
<protein>
    <submittedName>
        <fullName evidence="3">Uncharacterized protein</fullName>
    </submittedName>
</protein>
<evidence type="ECO:0000256" key="1">
    <source>
        <dbReference type="SAM" id="MobiDB-lite"/>
    </source>
</evidence>
<feature type="region of interest" description="Disordered" evidence="1">
    <location>
        <begin position="153"/>
        <end position="176"/>
    </location>
</feature>
<dbReference type="EMBL" id="JADFTS010000003">
    <property type="protein sequence ID" value="KAF9617056.1"/>
    <property type="molecule type" value="Genomic_DNA"/>
</dbReference>
<keyword evidence="4" id="KW-1185">Reference proteome</keyword>
<name>A0A835IFW2_9MAGN</name>
<evidence type="ECO:0000313" key="3">
    <source>
        <dbReference type="EMBL" id="KAF9617056.1"/>
    </source>
</evidence>
<comment type="caution">
    <text evidence="3">The sequence shown here is derived from an EMBL/GenBank/DDBJ whole genome shotgun (WGS) entry which is preliminary data.</text>
</comment>
<dbReference type="AlphaFoldDB" id="A0A835IFW2"/>
<gene>
    <name evidence="3" type="ORF">IFM89_033161</name>
</gene>
<reference evidence="3 4" key="1">
    <citation type="submission" date="2020-10" db="EMBL/GenBank/DDBJ databases">
        <title>The Coptis chinensis genome and diversification of protoberbering-type alkaloids.</title>
        <authorList>
            <person name="Wang B."/>
            <person name="Shu S."/>
            <person name="Song C."/>
            <person name="Liu Y."/>
        </authorList>
    </citation>
    <scope>NUCLEOTIDE SEQUENCE [LARGE SCALE GENOMIC DNA]</scope>
    <source>
        <strain evidence="3">HL-2020</strain>
        <tissue evidence="3">Leaf</tissue>
    </source>
</reference>
<feature type="non-terminal residue" evidence="3">
    <location>
        <position position="176"/>
    </location>
</feature>
<organism evidence="3 4">
    <name type="scientific">Coptis chinensis</name>
    <dbReference type="NCBI Taxonomy" id="261450"/>
    <lineage>
        <taxon>Eukaryota</taxon>
        <taxon>Viridiplantae</taxon>
        <taxon>Streptophyta</taxon>
        <taxon>Embryophyta</taxon>
        <taxon>Tracheophyta</taxon>
        <taxon>Spermatophyta</taxon>
        <taxon>Magnoliopsida</taxon>
        <taxon>Ranunculales</taxon>
        <taxon>Ranunculaceae</taxon>
        <taxon>Coptidoideae</taxon>
        <taxon>Coptis</taxon>
    </lineage>
</organism>
<sequence>ISTIHHFYFYLSFGFTLLFPLFDWVHDHITAGDVLEYYDRCKLHDGSFNIPNCLEGILTYFGVQSLLLSGTKSATCCQEKKNKTTPQSKEYIFPGCFHLSVNKPIKHILFLTRAHLLTMFANFTWWRMGMGKSDHSMCKMQFKKRSENFGGSKYEANSGSEGPKGLRHSCRTSGKL</sequence>
<keyword evidence="2" id="KW-0472">Membrane</keyword>
<evidence type="ECO:0000313" key="4">
    <source>
        <dbReference type="Proteomes" id="UP000631114"/>
    </source>
</evidence>
<accession>A0A835IFW2</accession>